<dbReference type="OrthoDB" id="5421146at2"/>
<dbReference type="AlphaFoldDB" id="A0A844YH18"/>
<feature type="transmembrane region" description="Helical" evidence="5">
    <location>
        <begin position="28"/>
        <end position="46"/>
    </location>
</feature>
<organism evidence="6 7">
    <name type="scientific">Qipengyuania oceanensis</name>
    <dbReference type="NCBI Taxonomy" id="1463597"/>
    <lineage>
        <taxon>Bacteria</taxon>
        <taxon>Pseudomonadati</taxon>
        <taxon>Pseudomonadota</taxon>
        <taxon>Alphaproteobacteria</taxon>
        <taxon>Sphingomonadales</taxon>
        <taxon>Erythrobacteraceae</taxon>
        <taxon>Qipengyuania</taxon>
    </lineage>
</organism>
<accession>A0A844YH18</accession>
<evidence type="ECO:0000256" key="3">
    <source>
        <dbReference type="ARBA" id="ARBA00022989"/>
    </source>
</evidence>
<keyword evidence="3 5" id="KW-1133">Transmembrane helix</keyword>
<keyword evidence="7" id="KW-1185">Reference proteome</keyword>
<keyword evidence="2 5" id="KW-0812">Transmembrane</keyword>
<dbReference type="Proteomes" id="UP000445582">
    <property type="component" value="Unassembled WGS sequence"/>
</dbReference>
<evidence type="ECO:0000256" key="5">
    <source>
        <dbReference type="SAM" id="Phobius"/>
    </source>
</evidence>
<evidence type="ECO:0000256" key="4">
    <source>
        <dbReference type="ARBA" id="ARBA00023136"/>
    </source>
</evidence>
<evidence type="ECO:0000313" key="6">
    <source>
        <dbReference type="EMBL" id="MXO62993.1"/>
    </source>
</evidence>
<sequence>MVSLPASFARAFGQLGDPAILRVLGKTLAITLAVFAVLGLALWYALSSAIEGWGYSLGSEIGALVAVLLTALGGWLLFRLVALFVLQFFAGEVVEAVEARFYPEKAAQVRAIPIREEMQHAARGALRALAVNAIALPFALVLLVTGVGTAILFWAVNGWLLGRELQDMVWLRHRRSPDEKPPVGALQRFLLGGATAGLMFVPFLNLLAPVIGAASATHLVHRRREAASA</sequence>
<name>A0A844YH18_9SPHN</name>
<reference evidence="6 7" key="1">
    <citation type="submission" date="2019-12" db="EMBL/GenBank/DDBJ databases">
        <title>Genomic-based taxomic classification of the family Erythrobacteraceae.</title>
        <authorList>
            <person name="Xu L."/>
        </authorList>
    </citation>
    <scope>NUCLEOTIDE SEQUENCE [LARGE SCALE GENOMIC DNA]</scope>
    <source>
        <strain evidence="6 7">MCCC 1A09965</strain>
    </source>
</reference>
<evidence type="ECO:0008006" key="8">
    <source>
        <dbReference type="Google" id="ProtNLM"/>
    </source>
</evidence>
<comment type="caution">
    <text evidence="6">The sequence shown here is derived from an EMBL/GenBank/DDBJ whole genome shotgun (WGS) entry which is preliminary data.</text>
</comment>
<evidence type="ECO:0000256" key="2">
    <source>
        <dbReference type="ARBA" id="ARBA00022692"/>
    </source>
</evidence>
<feature type="transmembrane region" description="Helical" evidence="5">
    <location>
        <begin position="128"/>
        <end position="156"/>
    </location>
</feature>
<evidence type="ECO:0000313" key="7">
    <source>
        <dbReference type="Proteomes" id="UP000445582"/>
    </source>
</evidence>
<dbReference type="InterPro" id="IPR059112">
    <property type="entry name" value="CysZ/EI24"/>
</dbReference>
<gene>
    <name evidence="6" type="ORF">GRI48_08225</name>
</gene>
<evidence type="ECO:0000256" key="1">
    <source>
        <dbReference type="ARBA" id="ARBA00004141"/>
    </source>
</evidence>
<dbReference type="EMBL" id="WTYN01000001">
    <property type="protein sequence ID" value="MXO62993.1"/>
    <property type="molecule type" value="Genomic_DNA"/>
</dbReference>
<feature type="transmembrane region" description="Helical" evidence="5">
    <location>
        <begin position="189"/>
        <end position="214"/>
    </location>
</feature>
<protein>
    <recommendedName>
        <fullName evidence="8">Cysteine biosynthesis protein CysZ</fullName>
    </recommendedName>
</protein>
<proteinExistence type="predicted"/>
<dbReference type="Pfam" id="PF07264">
    <property type="entry name" value="EI24"/>
    <property type="match status" value="1"/>
</dbReference>
<comment type="subcellular location">
    <subcellularLocation>
        <location evidence="1">Membrane</location>
        <topology evidence="1">Multi-pass membrane protein</topology>
    </subcellularLocation>
</comment>
<feature type="transmembrane region" description="Helical" evidence="5">
    <location>
        <begin position="61"/>
        <end position="86"/>
    </location>
</feature>
<keyword evidence="4 5" id="KW-0472">Membrane</keyword>